<gene>
    <name evidence="2" type="ORF">GCWU000324_02114</name>
</gene>
<comment type="caution">
    <text evidence="2">The sequence shown here is derived from an EMBL/GenBank/DDBJ whole genome shotgun (WGS) entry which is preliminary data.</text>
</comment>
<sequence length="123" mass="12796">MQAFGFLARKVGALFFEEIGALLDFLVGRADDEFFGFGYALFGGLGVGAALILTAFVLALPKRAALVFRLPFLGGGFSFAETCFARFQAAFGLAGWGGFSRGLVGGNVVEIGALVFFGHGGSP</sequence>
<accession>C4GJ91</accession>
<keyword evidence="1" id="KW-0812">Transmembrane</keyword>
<evidence type="ECO:0000313" key="2">
    <source>
        <dbReference type="EMBL" id="EEP67863.1"/>
    </source>
</evidence>
<reference evidence="2" key="1">
    <citation type="submission" date="2009-04" db="EMBL/GenBank/DDBJ databases">
        <authorList>
            <person name="Weinstock G."/>
            <person name="Sodergren E."/>
            <person name="Clifton S."/>
            <person name="Fulton L."/>
            <person name="Fulton B."/>
            <person name="Courtney L."/>
            <person name="Fronick C."/>
            <person name="Harrison M."/>
            <person name="Strong C."/>
            <person name="Farmer C."/>
            <person name="Delahaunty K."/>
            <person name="Markovic C."/>
            <person name="Hall O."/>
            <person name="Minx P."/>
            <person name="Tomlinson C."/>
            <person name="Mitreva M."/>
            <person name="Nelson J."/>
            <person name="Hou S."/>
            <person name="Wollam A."/>
            <person name="Pepin K.H."/>
            <person name="Johnson M."/>
            <person name="Bhonagiri V."/>
            <person name="Nash W.E."/>
            <person name="Warren W."/>
            <person name="Chinwalla A."/>
            <person name="Mardis E.R."/>
            <person name="Wilson R.K."/>
        </authorList>
    </citation>
    <scope>NUCLEOTIDE SEQUENCE [LARGE SCALE GENOMIC DNA]</scope>
    <source>
        <strain evidence="2">ATCC 51147</strain>
    </source>
</reference>
<dbReference type="Proteomes" id="UP000003009">
    <property type="component" value="Unassembled WGS sequence"/>
</dbReference>
<evidence type="ECO:0000313" key="3">
    <source>
        <dbReference type="Proteomes" id="UP000003009"/>
    </source>
</evidence>
<organism evidence="2 3">
    <name type="scientific">Kingella oralis ATCC 51147</name>
    <dbReference type="NCBI Taxonomy" id="629741"/>
    <lineage>
        <taxon>Bacteria</taxon>
        <taxon>Pseudomonadati</taxon>
        <taxon>Pseudomonadota</taxon>
        <taxon>Betaproteobacteria</taxon>
        <taxon>Neisseriales</taxon>
        <taxon>Neisseriaceae</taxon>
        <taxon>Kingella</taxon>
    </lineage>
</organism>
<protein>
    <submittedName>
        <fullName evidence="2">Uncharacterized protein</fullName>
    </submittedName>
</protein>
<keyword evidence="1" id="KW-0472">Membrane</keyword>
<feature type="transmembrane region" description="Helical" evidence="1">
    <location>
        <begin position="34"/>
        <end position="60"/>
    </location>
</feature>
<dbReference type="AlphaFoldDB" id="C4GJ91"/>
<keyword evidence="3" id="KW-1185">Reference proteome</keyword>
<dbReference type="HOGENOM" id="CLU_2012181_0_0_4"/>
<proteinExistence type="predicted"/>
<evidence type="ECO:0000256" key="1">
    <source>
        <dbReference type="SAM" id="Phobius"/>
    </source>
</evidence>
<keyword evidence="1" id="KW-1133">Transmembrane helix</keyword>
<dbReference type="EMBL" id="ACJW02000003">
    <property type="protein sequence ID" value="EEP67863.1"/>
    <property type="molecule type" value="Genomic_DNA"/>
</dbReference>
<name>C4GJ91_9NEIS</name>